<gene>
    <name evidence="2" type="ORF">GA0070216_104250</name>
</gene>
<accession>A0A1C4XAN0</accession>
<dbReference type="Proteomes" id="UP000198797">
    <property type="component" value="Unassembled WGS sequence"/>
</dbReference>
<dbReference type="PANTHER" id="PTHR30634:SF7">
    <property type="entry name" value="VWA DOMAIN-CONTAINING PROTEIN"/>
    <property type="match status" value="1"/>
</dbReference>
<dbReference type="InterPro" id="IPR036465">
    <property type="entry name" value="vWFA_dom_sf"/>
</dbReference>
<protein>
    <submittedName>
        <fullName evidence="2">VWA domain containing CoxE-like protein</fullName>
    </submittedName>
</protein>
<sequence>MSSPTDLSPPAGPPPPPASREPARPPTPPGPPAPAAPPAGAELVDPSVAVAALAGHRRPYLIGVRHHSPALAVALPRLLAECRPEVLLLELPPELGEWLPWLADPATTAPVALAGVVGEGGGPAFYPFADFSPELVAVRWAARNGVPVVPCDLSLADPAWGERAPGGAPTPGRSFADALRAAGSGRADEDLWDRSVEARAPGADPEAVRRAALAVGWALRVDAERGAGVPALDLRREARMRQCLAEAGPRRVAALVGAFHAPALLTGSAGPPAGPAGPSSVVTSMVPYTFGLLDARSGYPAGIRDPQWQQSVLAADGDPGAVESATTAAVVAICAAIRRAGHPAGPGEARETVRLALDLARLRGLPAPGRGELVEAIQSVLAHGEVLGRGRAVARAMEQVLVGDRRGALAPGTPRSGLAPAVRELLARLRLPGAGDPARELRLDPLRSALDRRREITLHRLVVCGVGYAAPVAGVGVGGVDPVTARWRVEWTPRTEATIEVAGLHGVTLAQAAEGALVQRRRRERAEDGPTVAALIVGLEDAARCDLAGLAARRLTELSVTVPAEGTLGELVAALALLDRLRLGHLPGGSGLPVDDLGRVVETLESAAIRQVDGLTGAQDVADAEALATLALRADAAGAGLRLADCLARLAAQGTPLMAAAAGAVQVLLGLREPATFGRLAASWVDTATTPTGRQQLQGHLTGLLVVAEPLLRASGEVLDGLLDRVETLPDEEFLTRLPPLRAGFHVVSPAGRDRLLEVVRERLDETGPAPDITLLDDPDALLVRLRADRAGREALLAQGLLAPETADPSPDLSAAVADAARPATRRPPAGGLPAVDRWRLVLGRESTRVGPRARRYATALDELYGAGRGEGAGAEAAGRAGREASFPGVREWAQELSVLFGAGVREEVLARAVEAGRLDAATELDPTAVRPSVELLRDLLTLAGGLPESTVARLRPLVARVVEELTRQLAARLRPALTGLTTPRPTYQPGGPLDLPRTLRANLATVRRDAQGRVMLVPERPVFRTRARRGVDWRLVLVVDVSGSMEESVIWSALTAAVLAGVPALSTHFVAFSTEVVDLSERVDDPLALLLEVSVGGGTHIAAGLRYARSLVTVPQRTMVVVISDFEEGFPMGGLLAETRALVEAGCQVLGCASLDDSGRPRYSVSAAGQLVAAGMPVAALSPLELARWVGEQVRR</sequence>
<reference evidence="3" key="1">
    <citation type="submission" date="2016-06" db="EMBL/GenBank/DDBJ databases">
        <authorList>
            <person name="Varghese N."/>
            <person name="Submissions Spin"/>
        </authorList>
    </citation>
    <scope>NUCLEOTIDE SEQUENCE [LARGE SCALE GENOMIC DNA]</scope>
    <source>
        <strain evidence="3">DSM 44100</strain>
    </source>
</reference>
<name>A0A1C4XAN0_9ACTN</name>
<dbReference type="SUPFAM" id="SSF53300">
    <property type="entry name" value="vWA-like"/>
    <property type="match status" value="1"/>
</dbReference>
<dbReference type="Pfam" id="PF05762">
    <property type="entry name" value="VWA_CoxE"/>
    <property type="match status" value="1"/>
</dbReference>
<keyword evidence="3" id="KW-1185">Reference proteome</keyword>
<organism evidence="2 3">
    <name type="scientific">Micromonospora matsumotoense</name>
    <dbReference type="NCBI Taxonomy" id="121616"/>
    <lineage>
        <taxon>Bacteria</taxon>
        <taxon>Bacillati</taxon>
        <taxon>Actinomycetota</taxon>
        <taxon>Actinomycetes</taxon>
        <taxon>Micromonosporales</taxon>
        <taxon>Micromonosporaceae</taxon>
        <taxon>Micromonospora</taxon>
    </lineage>
</organism>
<proteinExistence type="predicted"/>
<dbReference type="Gene3D" id="3.40.50.410">
    <property type="entry name" value="von Willebrand factor, type A domain"/>
    <property type="match status" value="1"/>
</dbReference>
<dbReference type="PANTHER" id="PTHR30634">
    <property type="entry name" value="OUTER MEMBRANE LOLAB LIPOPROTEIN INSERTION APPARATUS"/>
    <property type="match status" value="1"/>
</dbReference>
<dbReference type="EMBL" id="FMCU01000004">
    <property type="protein sequence ID" value="SCF05434.1"/>
    <property type="molecule type" value="Genomic_DNA"/>
</dbReference>
<evidence type="ECO:0000256" key="1">
    <source>
        <dbReference type="SAM" id="MobiDB-lite"/>
    </source>
</evidence>
<dbReference type="Pfam" id="PF18934">
    <property type="entry name" value="DUF5682"/>
    <property type="match status" value="1"/>
</dbReference>
<evidence type="ECO:0000313" key="3">
    <source>
        <dbReference type="Proteomes" id="UP000198797"/>
    </source>
</evidence>
<dbReference type="InterPro" id="IPR050458">
    <property type="entry name" value="LolB"/>
</dbReference>
<dbReference type="STRING" id="121616.GA0070216_104250"/>
<dbReference type="RefSeq" id="WP_091243475.1">
    <property type="nucleotide sequence ID" value="NZ_FMCU01000004.1"/>
</dbReference>
<feature type="compositionally biased region" description="Pro residues" evidence="1">
    <location>
        <begin position="10"/>
        <end position="37"/>
    </location>
</feature>
<dbReference type="InterPro" id="IPR043737">
    <property type="entry name" value="DUF5682"/>
</dbReference>
<evidence type="ECO:0000313" key="2">
    <source>
        <dbReference type="EMBL" id="SCF05434.1"/>
    </source>
</evidence>
<feature type="region of interest" description="Disordered" evidence="1">
    <location>
        <begin position="1"/>
        <end position="41"/>
    </location>
</feature>
<dbReference type="InterPro" id="IPR008912">
    <property type="entry name" value="Uncharacterised_CoxE"/>
</dbReference>
<dbReference type="OrthoDB" id="9789979at2"/>
<dbReference type="AlphaFoldDB" id="A0A1C4XAN0"/>